<evidence type="ECO:0000313" key="2">
    <source>
        <dbReference type="EMBL" id="CDS42803.1"/>
    </source>
</evidence>
<reference evidence="2" key="2">
    <citation type="submission" date="2015-11" db="EMBL/GenBank/DDBJ databases">
        <authorList>
            <person name="Zhang Y."/>
            <person name="Guo Z."/>
        </authorList>
    </citation>
    <scope>NUCLEOTIDE SEQUENCE</scope>
</reference>
<gene>
    <name evidence="2" type="ORF">EmuJ_001052100</name>
</gene>
<evidence type="ECO:0000313" key="3">
    <source>
        <dbReference type="Proteomes" id="UP000017246"/>
    </source>
</evidence>
<organism evidence="2 3">
    <name type="scientific">Echinococcus multilocularis</name>
    <name type="common">Fox tapeworm</name>
    <dbReference type="NCBI Taxonomy" id="6211"/>
    <lineage>
        <taxon>Eukaryota</taxon>
        <taxon>Metazoa</taxon>
        <taxon>Spiralia</taxon>
        <taxon>Lophotrochozoa</taxon>
        <taxon>Platyhelminthes</taxon>
        <taxon>Cestoda</taxon>
        <taxon>Eucestoda</taxon>
        <taxon>Cyclophyllidea</taxon>
        <taxon>Taeniidae</taxon>
        <taxon>Echinococcus</taxon>
    </lineage>
</organism>
<protein>
    <submittedName>
        <fullName evidence="2">Expressed conserved protein</fullName>
    </submittedName>
</protein>
<dbReference type="AlphaFoldDB" id="A0A068YDF5"/>
<name>A0A068YDF5_ECHMU</name>
<dbReference type="OrthoDB" id="6253151at2759"/>
<proteinExistence type="predicted"/>
<dbReference type="EMBL" id="LN902842">
    <property type="protein sequence ID" value="CDS42803.1"/>
    <property type="molecule type" value="Genomic_DNA"/>
</dbReference>
<feature type="transmembrane region" description="Helical" evidence="1">
    <location>
        <begin position="152"/>
        <end position="171"/>
    </location>
</feature>
<reference evidence="2" key="1">
    <citation type="journal article" date="2013" name="Nature">
        <title>The genomes of four tapeworm species reveal adaptations to parasitism.</title>
        <authorList>
            <person name="Tsai I.J."/>
            <person name="Zarowiecki M."/>
            <person name="Holroyd N."/>
            <person name="Garciarrubio A."/>
            <person name="Sanchez-Flores A."/>
            <person name="Brooks K.L."/>
            <person name="Tracey A."/>
            <person name="Bobes R.J."/>
            <person name="Fragoso G."/>
            <person name="Sciutto E."/>
            <person name="Aslett M."/>
            <person name="Beasley H."/>
            <person name="Bennett H.M."/>
            <person name="Cai J."/>
            <person name="Camicia F."/>
            <person name="Clark R."/>
            <person name="Cucher M."/>
            <person name="De Silva N."/>
            <person name="Day T.A."/>
            <person name="Deplazes P."/>
            <person name="Estrada K."/>
            <person name="Fernandez C."/>
            <person name="Holland P.W."/>
            <person name="Hou J."/>
            <person name="Hu S."/>
            <person name="Huckvale T."/>
            <person name="Hung S.S."/>
            <person name="Kamenetzky L."/>
            <person name="Keane J.A."/>
            <person name="Kiss F."/>
            <person name="Koziol U."/>
            <person name="Lambert O."/>
            <person name="Liu K."/>
            <person name="Luo X."/>
            <person name="Luo Y."/>
            <person name="Macchiaroli N."/>
            <person name="Nichol S."/>
            <person name="Paps J."/>
            <person name="Parkinson J."/>
            <person name="Pouchkina-Stantcheva N."/>
            <person name="Riddiford N."/>
            <person name="Rosenzvit M."/>
            <person name="Salinas G."/>
            <person name="Wasmuth J.D."/>
            <person name="Zamanian M."/>
            <person name="Zheng Y."/>
            <person name="Cai X."/>
            <person name="Soberon X."/>
            <person name="Olson P.D."/>
            <person name="Laclette J.P."/>
            <person name="Brehm K."/>
            <person name="Berriman M."/>
            <person name="Garciarrubio A."/>
            <person name="Bobes R.J."/>
            <person name="Fragoso G."/>
            <person name="Sanchez-Flores A."/>
            <person name="Estrada K."/>
            <person name="Cevallos M.A."/>
            <person name="Morett E."/>
            <person name="Gonzalez V."/>
            <person name="Portillo T."/>
            <person name="Ochoa-Leyva A."/>
            <person name="Jose M.V."/>
            <person name="Sciutto E."/>
            <person name="Landa A."/>
            <person name="Jimenez L."/>
            <person name="Valdes V."/>
            <person name="Carrero J.C."/>
            <person name="Larralde C."/>
            <person name="Morales-Montor J."/>
            <person name="Limon-Lason J."/>
            <person name="Soberon X."/>
            <person name="Laclette J.P."/>
        </authorList>
    </citation>
    <scope>NUCLEOTIDE SEQUENCE [LARGE SCALE GENOMIC DNA]</scope>
</reference>
<keyword evidence="3" id="KW-1185">Reference proteome</keyword>
<feature type="transmembrane region" description="Helical" evidence="1">
    <location>
        <begin position="122"/>
        <end position="146"/>
    </location>
</feature>
<accession>A0A068YDF5</accession>
<evidence type="ECO:0000256" key="1">
    <source>
        <dbReference type="SAM" id="Phobius"/>
    </source>
</evidence>
<feature type="transmembrane region" description="Helical" evidence="1">
    <location>
        <begin position="88"/>
        <end position="110"/>
    </location>
</feature>
<keyword evidence="1" id="KW-1133">Transmembrane helix</keyword>
<sequence length="181" mass="19335">MLVIHTDDGGRLIGPCEGTSHSCERLTFPRSIPSTPVAMASVAQITSSLLLGFALCFMVLAVCLNHWAGGNLLQYGESQGATTAWACAALLITGVVLWTAAFILGLVRFCSHEDLIGRRGVGFYYLLTLYFGTALSIIGVLVYVAILGEDWSYLLAVTAWTSSFVVSVMAVTTCRCGAKRS</sequence>
<dbReference type="OMA" id="RFCSHED"/>
<keyword evidence="1" id="KW-0812">Transmembrane</keyword>
<dbReference type="Proteomes" id="UP000017246">
    <property type="component" value="Unassembled WGS sequence"/>
</dbReference>
<feature type="transmembrane region" description="Helical" evidence="1">
    <location>
        <begin position="49"/>
        <end position="68"/>
    </location>
</feature>
<keyword evidence="1" id="KW-0472">Membrane</keyword>